<evidence type="ECO:0000313" key="3">
    <source>
        <dbReference type="Proteomes" id="UP000316079"/>
    </source>
</evidence>
<feature type="region of interest" description="Disordered" evidence="1">
    <location>
        <begin position="78"/>
        <end position="108"/>
    </location>
</feature>
<accession>A0A553N584</accession>
<reference evidence="2 3" key="1">
    <citation type="journal article" date="2019" name="Sci. Data">
        <title>Hybrid genome assembly and annotation of Danionella translucida.</title>
        <authorList>
            <person name="Kadobianskyi M."/>
            <person name="Schulze L."/>
            <person name="Schuelke M."/>
            <person name="Judkewitz B."/>
        </authorList>
    </citation>
    <scope>NUCLEOTIDE SEQUENCE [LARGE SCALE GENOMIC DNA]</scope>
    <source>
        <strain evidence="2 3">Bolton</strain>
    </source>
</reference>
<feature type="compositionally biased region" description="Basic and acidic residues" evidence="1">
    <location>
        <begin position="85"/>
        <end position="108"/>
    </location>
</feature>
<comment type="caution">
    <text evidence="2">The sequence shown here is derived from an EMBL/GenBank/DDBJ whole genome shotgun (WGS) entry which is preliminary data.</text>
</comment>
<evidence type="ECO:0000256" key="1">
    <source>
        <dbReference type="SAM" id="MobiDB-lite"/>
    </source>
</evidence>
<organism evidence="2 3">
    <name type="scientific">Danionella cerebrum</name>
    <dbReference type="NCBI Taxonomy" id="2873325"/>
    <lineage>
        <taxon>Eukaryota</taxon>
        <taxon>Metazoa</taxon>
        <taxon>Chordata</taxon>
        <taxon>Craniata</taxon>
        <taxon>Vertebrata</taxon>
        <taxon>Euteleostomi</taxon>
        <taxon>Actinopterygii</taxon>
        <taxon>Neopterygii</taxon>
        <taxon>Teleostei</taxon>
        <taxon>Ostariophysi</taxon>
        <taxon>Cypriniformes</taxon>
        <taxon>Danionidae</taxon>
        <taxon>Danioninae</taxon>
        <taxon>Danionella</taxon>
    </lineage>
</organism>
<protein>
    <submittedName>
        <fullName evidence="2">Uncharacterized protein</fullName>
    </submittedName>
</protein>
<gene>
    <name evidence="2" type="ORF">DNTS_026985</name>
</gene>
<dbReference type="EMBL" id="SRMA01027045">
    <property type="protein sequence ID" value="TRY60576.1"/>
    <property type="molecule type" value="Genomic_DNA"/>
</dbReference>
<evidence type="ECO:0000313" key="2">
    <source>
        <dbReference type="EMBL" id="TRY60576.1"/>
    </source>
</evidence>
<sequence>MSLVIANMHTGSIGVLKKPPHLFEGWSEHLNERKECCLCPLQCLSLPLLGTGLSLLRASDHLEKGHWCSIPPCPPPEPDTWSHLQRQDKKRDSGRCADGHSRDLRTDDGRLAQKIADPLLHGGQEHGDCGAVPGTLHYCPSLGYFPSNFGF</sequence>
<dbReference type="Proteomes" id="UP000316079">
    <property type="component" value="Unassembled WGS sequence"/>
</dbReference>
<keyword evidence="3" id="KW-1185">Reference proteome</keyword>
<proteinExistence type="predicted"/>
<dbReference type="AlphaFoldDB" id="A0A553N584"/>
<name>A0A553N584_9TELE</name>